<dbReference type="NCBIfam" id="TIGR01509">
    <property type="entry name" value="HAD-SF-IA-v3"/>
    <property type="match status" value="1"/>
</dbReference>
<comment type="caution">
    <text evidence="1">The sequence shown here is derived from an EMBL/GenBank/DDBJ whole genome shotgun (WGS) entry which is preliminary data.</text>
</comment>
<dbReference type="GO" id="GO:0016787">
    <property type="term" value="F:hydrolase activity"/>
    <property type="evidence" value="ECO:0007669"/>
    <property type="project" value="UniProtKB-KW"/>
</dbReference>
<dbReference type="InterPro" id="IPR036412">
    <property type="entry name" value="HAD-like_sf"/>
</dbReference>
<dbReference type="Pfam" id="PF00702">
    <property type="entry name" value="Hydrolase"/>
    <property type="match status" value="1"/>
</dbReference>
<dbReference type="Proteomes" id="UP000678317">
    <property type="component" value="Unassembled WGS sequence"/>
</dbReference>
<dbReference type="Gene3D" id="3.40.50.1000">
    <property type="entry name" value="HAD superfamily/HAD-like"/>
    <property type="match status" value="1"/>
</dbReference>
<dbReference type="InterPro" id="IPR023214">
    <property type="entry name" value="HAD_sf"/>
</dbReference>
<protein>
    <submittedName>
        <fullName evidence="1">HAD-IA family hydrolase</fullName>
    </submittedName>
</protein>
<dbReference type="RefSeq" id="WP_208289803.1">
    <property type="nucleotide sequence ID" value="NZ_CP074404.1"/>
</dbReference>
<keyword evidence="1" id="KW-0378">Hydrolase</keyword>
<dbReference type="PANTHER" id="PTHR43481">
    <property type="entry name" value="FRUCTOSE-1-PHOSPHATE PHOSPHATASE"/>
    <property type="match status" value="1"/>
</dbReference>
<dbReference type="InterPro" id="IPR051806">
    <property type="entry name" value="HAD-like_SPP"/>
</dbReference>
<organism evidence="1 2">
    <name type="scientific">Cellulomonas fengjieae</name>
    <dbReference type="NCBI Taxonomy" id="2819978"/>
    <lineage>
        <taxon>Bacteria</taxon>
        <taxon>Bacillati</taxon>
        <taxon>Actinomycetota</taxon>
        <taxon>Actinomycetes</taxon>
        <taxon>Micrococcales</taxon>
        <taxon>Cellulomonadaceae</taxon>
        <taxon>Cellulomonas</taxon>
    </lineage>
</organism>
<dbReference type="PANTHER" id="PTHR43481:SF4">
    <property type="entry name" value="GLYCEROL-1-PHOSPHATE PHOSPHOHYDROLASE 1-RELATED"/>
    <property type="match status" value="1"/>
</dbReference>
<dbReference type="NCBIfam" id="TIGR01549">
    <property type="entry name" value="HAD-SF-IA-v1"/>
    <property type="match status" value="1"/>
</dbReference>
<reference evidence="1 2" key="1">
    <citation type="submission" date="2021-03" db="EMBL/GenBank/DDBJ databases">
        <title>novel species in genus Cellulomonas.</title>
        <authorList>
            <person name="Zhang G."/>
        </authorList>
    </citation>
    <scope>NUCLEOTIDE SEQUENCE [LARGE SCALE GENOMIC DNA]</scope>
    <source>
        <strain evidence="2">zg-ZUI188</strain>
    </source>
</reference>
<evidence type="ECO:0000313" key="2">
    <source>
        <dbReference type="Proteomes" id="UP000678317"/>
    </source>
</evidence>
<dbReference type="Gene3D" id="1.10.150.240">
    <property type="entry name" value="Putative phosphatase, domain 2"/>
    <property type="match status" value="1"/>
</dbReference>
<evidence type="ECO:0000313" key="1">
    <source>
        <dbReference type="EMBL" id="MBO3085417.1"/>
    </source>
</evidence>
<proteinExistence type="predicted"/>
<keyword evidence="2" id="KW-1185">Reference proteome</keyword>
<name>A0ABS3SI47_9CELL</name>
<dbReference type="SUPFAM" id="SSF56784">
    <property type="entry name" value="HAD-like"/>
    <property type="match status" value="1"/>
</dbReference>
<dbReference type="SFLD" id="SFLDG01129">
    <property type="entry name" value="C1.5:_HAD__Beta-PGM__Phosphata"/>
    <property type="match status" value="1"/>
</dbReference>
<sequence>MRFEVDAILFDIDGTLVDSTGAVVRTWEAWSAARGIDPAEILRVCHGRRSEDTVAEFLPSDQRAEAVAELERLELADLGDVTALPATRDLLSALPEGRWAAVTSGSRALMRARLAAAGLPVPDVLVAAEDVRLGKPDPQGYLQAARALGFDIRRCLVVEDAPAGLEAGRAAGAHVLAVATSHSAQDLCAADAVIPDLGACSVEATASGLMISTAVGPRADSLL</sequence>
<accession>A0ABS3SI47</accession>
<gene>
    <name evidence="1" type="ORF">J4035_12285</name>
</gene>
<dbReference type="InterPro" id="IPR023198">
    <property type="entry name" value="PGP-like_dom2"/>
</dbReference>
<dbReference type="EMBL" id="JAGFBM010000006">
    <property type="protein sequence ID" value="MBO3085417.1"/>
    <property type="molecule type" value="Genomic_DNA"/>
</dbReference>
<dbReference type="SFLD" id="SFLDS00003">
    <property type="entry name" value="Haloacid_Dehalogenase"/>
    <property type="match status" value="1"/>
</dbReference>
<dbReference type="InterPro" id="IPR006439">
    <property type="entry name" value="HAD-SF_hydro_IA"/>
</dbReference>
<dbReference type="SFLD" id="SFLDG01135">
    <property type="entry name" value="C1.5.6:_HAD__Beta-PGM__Phospha"/>
    <property type="match status" value="1"/>
</dbReference>